<dbReference type="OrthoDB" id="10261062at2759"/>
<dbReference type="GO" id="GO:0016779">
    <property type="term" value="F:nucleotidyltransferase activity"/>
    <property type="evidence" value="ECO:0007669"/>
    <property type="project" value="TreeGrafter"/>
</dbReference>
<sequence length="236" mass="25372">MDSSGGDASRILAEIKKLKLEKSEIEHWISVLQARFVELNKTGKEEEIASSCSYPALISSAGFGHGLSPDMIYRYSRHLLLSSFGVQGQSSLLSSSFLELLVLIIHTEAFIGQSKVESAAAACCAINSTVQIEEHKEALRTSNALEIVSKYDIVIDATDNVPSRYMISDCCVVLGKLTVYNHNGGSCYRCLFPMPPPTRACQSCPDSGLLGVVPGIIGCLQALEAMKVATAIGEPL</sequence>
<keyword evidence="3" id="KW-1185">Reference proteome</keyword>
<evidence type="ECO:0000313" key="3">
    <source>
        <dbReference type="Proteomes" id="UP001141806"/>
    </source>
</evidence>
<reference evidence="2" key="1">
    <citation type="journal article" date="2023" name="Plant J.">
        <title>The genome of the king protea, Protea cynaroides.</title>
        <authorList>
            <person name="Chang J."/>
            <person name="Duong T.A."/>
            <person name="Schoeman C."/>
            <person name="Ma X."/>
            <person name="Roodt D."/>
            <person name="Barker N."/>
            <person name="Li Z."/>
            <person name="Van de Peer Y."/>
            <person name="Mizrachi E."/>
        </authorList>
    </citation>
    <scope>NUCLEOTIDE SEQUENCE</scope>
    <source>
        <tissue evidence="2">Young leaves</tissue>
    </source>
</reference>
<dbReference type="Proteomes" id="UP001141806">
    <property type="component" value="Unassembled WGS sequence"/>
</dbReference>
<name>A0A9Q0QXA2_9MAGN</name>
<dbReference type="GO" id="GO:0005737">
    <property type="term" value="C:cytoplasm"/>
    <property type="evidence" value="ECO:0007669"/>
    <property type="project" value="TreeGrafter"/>
</dbReference>
<dbReference type="InterPro" id="IPR035985">
    <property type="entry name" value="Ubiquitin-activating_enz"/>
</dbReference>
<evidence type="ECO:0000259" key="1">
    <source>
        <dbReference type="Pfam" id="PF00899"/>
    </source>
</evidence>
<organism evidence="2 3">
    <name type="scientific">Protea cynaroides</name>
    <dbReference type="NCBI Taxonomy" id="273540"/>
    <lineage>
        <taxon>Eukaryota</taxon>
        <taxon>Viridiplantae</taxon>
        <taxon>Streptophyta</taxon>
        <taxon>Embryophyta</taxon>
        <taxon>Tracheophyta</taxon>
        <taxon>Spermatophyta</taxon>
        <taxon>Magnoliopsida</taxon>
        <taxon>Proteales</taxon>
        <taxon>Proteaceae</taxon>
        <taxon>Protea</taxon>
    </lineage>
</organism>
<dbReference type="GO" id="GO:0042292">
    <property type="term" value="F:URM1 activating enzyme activity"/>
    <property type="evidence" value="ECO:0007669"/>
    <property type="project" value="TreeGrafter"/>
</dbReference>
<dbReference type="SUPFAM" id="SSF69572">
    <property type="entry name" value="Activating enzymes of the ubiquitin-like proteins"/>
    <property type="match status" value="1"/>
</dbReference>
<dbReference type="PANTHER" id="PTHR10953:SF102">
    <property type="entry name" value="ADENYLYLTRANSFERASE AND SULFURTRANSFERASE MOCS3"/>
    <property type="match status" value="1"/>
</dbReference>
<dbReference type="Gene3D" id="3.40.50.720">
    <property type="entry name" value="NAD(P)-binding Rossmann-like Domain"/>
    <property type="match status" value="1"/>
</dbReference>
<dbReference type="CDD" id="cd00757">
    <property type="entry name" value="ThiF_MoeB_HesA_family"/>
    <property type="match status" value="1"/>
</dbReference>
<gene>
    <name evidence="2" type="ORF">NE237_000225</name>
</gene>
<protein>
    <recommendedName>
        <fullName evidence="1">THIF-type NAD/FAD binding fold domain-containing protein</fullName>
    </recommendedName>
</protein>
<dbReference type="PANTHER" id="PTHR10953">
    <property type="entry name" value="UBIQUITIN-ACTIVATING ENZYME E1"/>
    <property type="match status" value="1"/>
</dbReference>
<dbReference type="GO" id="GO:0004792">
    <property type="term" value="F:thiosulfate-cyanide sulfurtransferase activity"/>
    <property type="evidence" value="ECO:0007669"/>
    <property type="project" value="TreeGrafter"/>
</dbReference>
<proteinExistence type="predicted"/>
<dbReference type="EMBL" id="JAMYWD010000003">
    <property type="protein sequence ID" value="KAJ4975119.1"/>
    <property type="molecule type" value="Genomic_DNA"/>
</dbReference>
<dbReference type="InterPro" id="IPR000594">
    <property type="entry name" value="ThiF_NAD_FAD-bd"/>
</dbReference>
<dbReference type="AlphaFoldDB" id="A0A9Q0QXA2"/>
<evidence type="ECO:0000313" key="2">
    <source>
        <dbReference type="EMBL" id="KAJ4975119.1"/>
    </source>
</evidence>
<dbReference type="InterPro" id="IPR045886">
    <property type="entry name" value="ThiF/MoeB/HesA"/>
</dbReference>
<feature type="domain" description="THIF-type NAD/FAD binding fold" evidence="1">
    <location>
        <begin position="104"/>
        <end position="235"/>
    </location>
</feature>
<dbReference type="Pfam" id="PF00899">
    <property type="entry name" value="ThiF"/>
    <property type="match status" value="1"/>
</dbReference>
<accession>A0A9Q0QXA2</accession>
<comment type="caution">
    <text evidence="2">The sequence shown here is derived from an EMBL/GenBank/DDBJ whole genome shotgun (WGS) entry which is preliminary data.</text>
</comment>